<dbReference type="SUPFAM" id="SSF51735">
    <property type="entry name" value="NAD(P)-binding Rossmann-fold domains"/>
    <property type="match status" value="1"/>
</dbReference>
<dbReference type="PROSITE" id="PS00061">
    <property type="entry name" value="ADH_SHORT"/>
    <property type="match status" value="1"/>
</dbReference>
<dbReference type="OrthoDB" id="1669814at2759"/>
<dbReference type="InterPro" id="IPR036291">
    <property type="entry name" value="NAD(P)-bd_dom_sf"/>
</dbReference>
<feature type="region of interest" description="Disordered" evidence="5">
    <location>
        <begin position="1"/>
        <end position="33"/>
    </location>
</feature>
<dbReference type="EMBL" id="KB446542">
    <property type="protein sequence ID" value="EME41234.1"/>
    <property type="molecule type" value="Genomic_DNA"/>
</dbReference>
<proteinExistence type="inferred from homology"/>
<evidence type="ECO:0000256" key="4">
    <source>
        <dbReference type="ARBA" id="ARBA00023002"/>
    </source>
</evidence>
<dbReference type="Pfam" id="PF13561">
    <property type="entry name" value="adh_short_C2"/>
    <property type="match status" value="1"/>
</dbReference>
<dbReference type="HOGENOM" id="CLU_010194_1_1_1"/>
<gene>
    <name evidence="6" type="ORF">DOTSEDRAFT_134863</name>
</gene>
<keyword evidence="4" id="KW-0560">Oxidoreductase</keyword>
<dbReference type="InterPro" id="IPR020904">
    <property type="entry name" value="Sc_DH/Rdtase_CS"/>
</dbReference>
<dbReference type="AlphaFoldDB" id="N1PGJ6"/>
<dbReference type="Proteomes" id="UP000016933">
    <property type="component" value="Unassembled WGS sequence"/>
</dbReference>
<dbReference type="InterPro" id="IPR002347">
    <property type="entry name" value="SDR_fam"/>
</dbReference>
<name>N1PGJ6_DOTSN</name>
<dbReference type="STRING" id="675120.N1PGJ6"/>
<evidence type="ECO:0000256" key="3">
    <source>
        <dbReference type="ARBA" id="ARBA00022857"/>
    </source>
</evidence>
<dbReference type="GO" id="GO:0016616">
    <property type="term" value="F:oxidoreductase activity, acting on the CH-OH group of donors, NAD or NADP as acceptor"/>
    <property type="evidence" value="ECO:0007669"/>
    <property type="project" value="UniProtKB-ARBA"/>
</dbReference>
<keyword evidence="7" id="KW-1185">Reference proteome</keyword>
<reference evidence="7" key="1">
    <citation type="journal article" date="2012" name="PLoS Genet.">
        <title>The genomes of the fungal plant pathogens Cladosporium fulvum and Dothistroma septosporum reveal adaptation to different hosts and lifestyles but also signatures of common ancestry.</title>
        <authorList>
            <person name="de Wit P.J.G.M."/>
            <person name="van der Burgt A."/>
            <person name="Oekmen B."/>
            <person name="Stergiopoulos I."/>
            <person name="Abd-Elsalam K.A."/>
            <person name="Aerts A.L."/>
            <person name="Bahkali A.H."/>
            <person name="Beenen H.G."/>
            <person name="Chettri P."/>
            <person name="Cox M.P."/>
            <person name="Datema E."/>
            <person name="de Vries R.P."/>
            <person name="Dhillon B."/>
            <person name="Ganley A.R."/>
            <person name="Griffiths S.A."/>
            <person name="Guo Y."/>
            <person name="Hamelin R.C."/>
            <person name="Henrissat B."/>
            <person name="Kabir M.S."/>
            <person name="Jashni M.K."/>
            <person name="Kema G."/>
            <person name="Klaubauf S."/>
            <person name="Lapidus A."/>
            <person name="Levasseur A."/>
            <person name="Lindquist E."/>
            <person name="Mehrabi R."/>
            <person name="Ohm R.A."/>
            <person name="Owen T.J."/>
            <person name="Salamov A."/>
            <person name="Schwelm A."/>
            <person name="Schijlen E."/>
            <person name="Sun H."/>
            <person name="van den Burg H.A."/>
            <person name="van Ham R.C.H.J."/>
            <person name="Zhang S."/>
            <person name="Goodwin S.B."/>
            <person name="Grigoriev I.V."/>
            <person name="Collemare J."/>
            <person name="Bradshaw R.E."/>
        </authorList>
    </citation>
    <scope>NUCLEOTIDE SEQUENCE [LARGE SCALE GENOMIC DNA]</scope>
    <source>
        <strain evidence="7">NZE10 / CBS 128990</strain>
    </source>
</reference>
<evidence type="ECO:0000256" key="5">
    <source>
        <dbReference type="SAM" id="MobiDB-lite"/>
    </source>
</evidence>
<dbReference type="FunFam" id="3.40.50.720:FF:000245">
    <property type="entry name" value="Short chain dehydrogenase, putative"/>
    <property type="match status" value="1"/>
</dbReference>
<protein>
    <submittedName>
        <fullName evidence="6">Uncharacterized protein</fullName>
    </submittedName>
</protein>
<dbReference type="OMA" id="EYYRIDV"/>
<dbReference type="PANTHER" id="PTHR43008:SF10">
    <property type="entry name" value="CHAIN DEHYDROGENASE_OXIDOREDUCTASE, PUTATIVE (AFU_ORTHOLOGUE AFUA_2G15740)-RELATED"/>
    <property type="match status" value="1"/>
</dbReference>
<comment type="similarity">
    <text evidence="2">Belongs to the short-chain dehydrogenases/reductases (SDR) family.</text>
</comment>
<keyword evidence="3" id="KW-0521">NADP</keyword>
<evidence type="ECO:0000313" key="7">
    <source>
        <dbReference type="Proteomes" id="UP000016933"/>
    </source>
</evidence>
<dbReference type="eggNOG" id="KOG0725">
    <property type="taxonomic scope" value="Eukaryota"/>
</dbReference>
<accession>N1PGJ6</accession>
<dbReference type="GO" id="GO:0050664">
    <property type="term" value="F:oxidoreductase activity, acting on NAD(P)H, oxygen as acceptor"/>
    <property type="evidence" value="ECO:0007669"/>
    <property type="project" value="TreeGrafter"/>
</dbReference>
<dbReference type="PRINTS" id="PR00081">
    <property type="entry name" value="GDHRDH"/>
</dbReference>
<comment type="pathway">
    <text evidence="1">Mycotoxin biosynthesis.</text>
</comment>
<dbReference type="PANTHER" id="PTHR43008">
    <property type="entry name" value="BENZIL REDUCTASE"/>
    <property type="match status" value="1"/>
</dbReference>
<reference evidence="6 7" key="2">
    <citation type="journal article" date="2012" name="PLoS Pathog.">
        <title>Diverse lifestyles and strategies of plant pathogenesis encoded in the genomes of eighteen Dothideomycetes fungi.</title>
        <authorList>
            <person name="Ohm R.A."/>
            <person name="Feau N."/>
            <person name="Henrissat B."/>
            <person name="Schoch C.L."/>
            <person name="Horwitz B.A."/>
            <person name="Barry K.W."/>
            <person name="Condon B.J."/>
            <person name="Copeland A.C."/>
            <person name="Dhillon B."/>
            <person name="Glaser F."/>
            <person name="Hesse C.N."/>
            <person name="Kosti I."/>
            <person name="LaButti K."/>
            <person name="Lindquist E.A."/>
            <person name="Lucas S."/>
            <person name="Salamov A.A."/>
            <person name="Bradshaw R.E."/>
            <person name="Ciuffetti L."/>
            <person name="Hamelin R.C."/>
            <person name="Kema G.H.J."/>
            <person name="Lawrence C."/>
            <person name="Scott J.A."/>
            <person name="Spatafora J.W."/>
            <person name="Turgeon B.G."/>
            <person name="de Wit P.J.G.M."/>
            <person name="Zhong S."/>
            <person name="Goodwin S.B."/>
            <person name="Grigoriev I.V."/>
        </authorList>
    </citation>
    <scope>NUCLEOTIDE SEQUENCE [LARGE SCALE GENOMIC DNA]</scope>
    <source>
        <strain evidence="7">NZE10 / CBS 128990</strain>
    </source>
</reference>
<evidence type="ECO:0000256" key="2">
    <source>
        <dbReference type="ARBA" id="ARBA00006484"/>
    </source>
</evidence>
<evidence type="ECO:0000256" key="1">
    <source>
        <dbReference type="ARBA" id="ARBA00004685"/>
    </source>
</evidence>
<organism evidence="6 7">
    <name type="scientific">Dothistroma septosporum (strain NZE10 / CBS 128990)</name>
    <name type="common">Red band needle blight fungus</name>
    <name type="synonym">Mycosphaerella pini</name>
    <dbReference type="NCBI Taxonomy" id="675120"/>
    <lineage>
        <taxon>Eukaryota</taxon>
        <taxon>Fungi</taxon>
        <taxon>Dikarya</taxon>
        <taxon>Ascomycota</taxon>
        <taxon>Pezizomycotina</taxon>
        <taxon>Dothideomycetes</taxon>
        <taxon>Dothideomycetidae</taxon>
        <taxon>Mycosphaerellales</taxon>
        <taxon>Mycosphaerellaceae</taxon>
        <taxon>Dothistroma</taxon>
    </lineage>
</organism>
<sequence length="319" mass="34926">MRSTLTTRQTSRLACAARWSSSRNPTTTTNNARKNVQSTVARKLDDPDGVEAPHRFREFELNDRVYIVTGGAQGLGLTLAEALVEAGGHVHCLDRRDEPAQEFYDTRDRLAKHYGGSLQYRKVDVQHAPEVEAAIAEIASKRSRLDGLIAAAGVQYVSPALDYPPEKITEMMSINFGGVYLSAVASARQMVKYKTPGSMVLIGSMSGLIANKGFTASVYNSSKGAVIQLGRSLAMEWGKIIDGKAIRVNVLCPGNIMTPMVRKNFEDDPELRSLWERENMMGRISEPGEYRGAALFLLSDASSFMTGSHLVVDGGYTAW</sequence>
<dbReference type="Gene3D" id="3.40.50.720">
    <property type="entry name" value="NAD(P)-binding Rossmann-like Domain"/>
    <property type="match status" value="1"/>
</dbReference>
<evidence type="ECO:0000313" key="6">
    <source>
        <dbReference type="EMBL" id="EME41234.1"/>
    </source>
</evidence>